<protein>
    <recommendedName>
        <fullName evidence="5">Cytochrome c domain-containing protein</fullName>
    </recommendedName>
</protein>
<name>A0A7W6UH33_9HYPH</name>
<evidence type="ECO:0000256" key="1">
    <source>
        <dbReference type="ARBA" id="ARBA00022617"/>
    </source>
</evidence>
<comment type="caution">
    <text evidence="6">The sequence shown here is derived from an EMBL/GenBank/DDBJ whole genome shotgun (WGS) entry which is preliminary data.</text>
</comment>
<organism evidence="6 7">
    <name type="scientific">Rhizobium esperanzae</name>
    <dbReference type="NCBI Taxonomy" id="1967781"/>
    <lineage>
        <taxon>Bacteria</taxon>
        <taxon>Pseudomonadati</taxon>
        <taxon>Pseudomonadota</taxon>
        <taxon>Alphaproteobacteria</taxon>
        <taxon>Hyphomicrobiales</taxon>
        <taxon>Rhizobiaceae</taxon>
        <taxon>Rhizobium/Agrobacterium group</taxon>
        <taxon>Rhizobium</taxon>
    </lineage>
</organism>
<dbReference type="PANTHER" id="PTHR30600:SF9">
    <property type="entry name" value="BLR7738 PROTEIN"/>
    <property type="match status" value="1"/>
</dbReference>
<dbReference type="Gene3D" id="1.10.760.10">
    <property type="entry name" value="Cytochrome c-like domain"/>
    <property type="match status" value="1"/>
</dbReference>
<dbReference type="RefSeq" id="WP_184498499.1">
    <property type="nucleotide sequence ID" value="NZ_JACIHI010000002.1"/>
</dbReference>
<proteinExistence type="predicted"/>
<evidence type="ECO:0000256" key="2">
    <source>
        <dbReference type="ARBA" id="ARBA00022723"/>
    </source>
</evidence>
<dbReference type="InterPro" id="IPR047758">
    <property type="entry name" value="CytoC_perox"/>
</dbReference>
<dbReference type="SUPFAM" id="SSF46626">
    <property type="entry name" value="Cytochrome c"/>
    <property type="match status" value="1"/>
</dbReference>
<dbReference type="InterPro" id="IPR051395">
    <property type="entry name" value="Cytochrome_c_Peroxidase/MauG"/>
</dbReference>
<dbReference type="GO" id="GO:0020037">
    <property type="term" value="F:heme binding"/>
    <property type="evidence" value="ECO:0007669"/>
    <property type="project" value="InterPro"/>
</dbReference>
<keyword evidence="3 4" id="KW-0408">Iron</keyword>
<dbReference type="InterPro" id="IPR036909">
    <property type="entry name" value="Cyt_c-like_dom_sf"/>
</dbReference>
<keyword evidence="2 4" id="KW-0479">Metal-binding</keyword>
<evidence type="ECO:0000256" key="4">
    <source>
        <dbReference type="PROSITE-ProRule" id="PRU00433"/>
    </source>
</evidence>
<keyword evidence="1 4" id="KW-0349">Heme</keyword>
<evidence type="ECO:0000259" key="5">
    <source>
        <dbReference type="PROSITE" id="PS51007"/>
    </source>
</evidence>
<dbReference type="GO" id="GO:0004130">
    <property type="term" value="F:cytochrome-c peroxidase activity"/>
    <property type="evidence" value="ECO:0007669"/>
    <property type="project" value="TreeGrafter"/>
</dbReference>
<dbReference type="AlphaFoldDB" id="A0A7W6UH33"/>
<dbReference type="GO" id="GO:0046872">
    <property type="term" value="F:metal ion binding"/>
    <property type="evidence" value="ECO:0007669"/>
    <property type="project" value="UniProtKB-KW"/>
</dbReference>
<dbReference type="NCBIfam" id="NF040606">
    <property type="entry name" value="CytoC_perox"/>
    <property type="match status" value="1"/>
</dbReference>
<dbReference type="InterPro" id="IPR009056">
    <property type="entry name" value="Cyt_c-like_dom"/>
</dbReference>
<dbReference type="Pfam" id="PF21419">
    <property type="entry name" value="RoxA-like_Cyt-c"/>
    <property type="match status" value="1"/>
</dbReference>
<dbReference type="Proteomes" id="UP000533724">
    <property type="component" value="Unassembled WGS sequence"/>
</dbReference>
<evidence type="ECO:0000256" key="3">
    <source>
        <dbReference type="ARBA" id="ARBA00023004"/>
    </source>
</evidence>
<evidence type="ECO:0000313" key="6">
    <source>
        <dbReference type="EMBL" id="MBB4438000.1"/>
    </source>
</evidence>
<dbReference type="PROSITE" id="PS51007">
    <property type="entry name" value="CYTC"/>
    <property type="match status" value="1"/>
</dbReference>
<dbReference type="EMBL" id="JACIHI010000002">
    <property type="protein sequence ID" value="MBB4438000.1"/>
    <property type="molecule type" value="Genomic_DNA"/>
</dbReference>
<dbReference type="GO" id="GO:0009055">
    <property type="term" value="F:electron transfer activity"/>
    <property type="evidence" value="ECO:0007669"/>
    <property type="project" value="InterPro"/>
</dbReference>
<evidence type="ECO:0000313" key="7">
    <source>
        <dbReference type="Proteomes" id="UP000533724"/>
    </source>
</evidence>
<feature type="domain" description="Cytochrome c" evidence="5">
    <location>
        <begin position="370"/>
        <end position="642"/>
    </location>
</feature>
<accession>A0A7W6UH33</accession>
<gene>
    <name evidence="6" type="ORF">GGE15_001249</name>
</gene>
<reference evidence="6 7" key="1">
    <citation type="submission" date="2020-08" db="EMBL/GenBank/DDBJ databases">
        <title>Genomic Encyclopedia of Type Strains, Phase IV (KMG-V): Genome sequencing to study the core and pangenomes of soil and plant-associated prokaryotes.</title>
        <authorList>
            <person name="Whitman W."/>
        </authorList>
    </citation>
    <scope>NUCLEOTIDE SEQUENCE [LARGE SCALE GENOMIC DNA]</scope>
    <source>
        <strain evidence="6 7">SEMIA 414</strain>
    </source>
</reference>
<sequence length="642" mass="71327">MSIWGHSLPRFVLLLMIMLCPSTGLKHAFAQDADAAGRLPDNVVALDQGWSGGQRSWWYTVSQGSRLLPLDWMRALETAGSTDAFLSDANISRLGYLPNPKSLDNPYGLPVGFAVDQDKSRSADLMCDVFPATCDAMTMRKPWIGLNCSACHTNEIVYQNKRIRIDGAATLADFQGLEEDLLAALKKTVEDREKFDRFARKVLANDMTVESRAELDAQLLEQIAWQQALADKNAAAVRYGRGRLDAQGHILNKVAILTKQVHPDTVHADAPASYPFIWNTSQQGKIQWNGIANNILKISILGNETDIGALVRNTSEVIGVFAHVETDRSKAWRGYDSSVRVKAMIGLERQLAKLKSPRWPENMLPAIDWEQAARGREHFERFNCESCHKPLAWDDLQSPAQETMDPIARQQTDIFLACNTFLHKSKSGNQKGQKIFAFTGDKIRDIEFTRNLLVNTTVGTVVGNFDELASGIFEDVSPTEAARSNSFEASGQVEYLPGVTDSFKKDQARQCLTNDHDILAYKARPLNGIWATAPYLHNGSVPTLYDLLLPAKVRNVSTSDTTAEVTGPTRPEVFSVGSRTFDPVHVGFISTVVEGDDNFVFRVRKEGSQEPIPGNYNSGHEYGTGQLSDEQRMELVEYLKTL</sequence>
<dbReference type="PANTHER" id="PTHR30600">
    <property type="entry name" value="CYTOCHROME C PEROXIDASE-RELATED"/>
    <property type="match status" value="1"/>
</dbReference>